<comment type="caution">
    <text evidence="6">The sequence shown here is derived from an EMBL/GenBank/DDBJ whole genome shotgun (WGS) entry which is preliminary data.</text>
</comment>
<dbReference type="HAMAP" id="MF_00688">
    <property type="entry name" value="Leu_Phe_trans"/>
    <property type="match status" value="1"/>
</dbReference>
<sequence length="262" mass="28091">MAGAQRGERATERRWLGRRPTASGEPGLARAPQPVPPSSWVLPDPHEADEDGVVGVGADLAPGTLVDAYRRGIFPWPHPGVPLPWFSPDPRGVLPVDGFHVSRSLRRRLRTCGWTTTVDAAFGAVVAACGQDRGEAGTWITGTMARAYGRLHDLGWAHSLEVWSDGRLVGGIYGVQVGGVFTGESMFHRETDASKVALLDLARRLATAGGSLLDVQLTTAHLASLGARDVPRNAFLTELDRAGRRDVRLRCGELPVSRLLGA</sequence>
<dbReference type="GO" id="GO:0005737">
    <property type="term" value="C:cytoplasm"/>
    <property type="evidence" value="ECO:0007669"/>
    <property type="project" value="UniProtKB-SubCell"/>
</dbReference>
<reference evidence="6" key="1">
    <citation type="journal article" date="2014" name="Int. J. Syst. Evol. Microbiol.">
        <title>Complete genome sequence of Corynebacterium casei LMG S-19264T (=DSM 44701T), isolated from a smear-ripened cheese.</title>
        <authorList>
            <consortium name="US DOE Joint Genome Institute (JGI-PGF)"/>
            <person name="Walter F."/>
            <person name="Albersmeier A."/>
            <person name="Kalinowski J."/>
            <person name="Ruckert C."/>
        </authorList>
    </citation>
    <scope>NUCLEOTIDE SEQUENCE</scope>
    <source>
        <strain evidence="6">CGMCC 1.14988</strain>
    </source>
</reference>
<comment type="subcellular location">
    <subcellularLocation>
        <location evidence="4">Cytoplasm</location>
    </subcellularLocation>
</comment>
<dbReference type="RefSeq" id="WP_130649770.1">
    <property type="nucleotide sequence ID" value="NZ_BMHA01000003.1"/>
</dbReference>
<evidence type="ECO:0000256" key="2">
    <source>
        <dbReference type="ARBA" id="ARBA00022679"/>
    </source>
</evidence>
<organism evidence="6 7">
    <name type="scientific">Egicoccus halophilus</name>
    <dbReference type="NCBI Taxonomy" id="1670830"/>
    <lineage>
        <taxon>Bacteria</taxon>
        <taxon>Bacillati</taxon>
        <taxon>Actinomycetota</taxon>
        <taxon>Nitriliruptoria</taxon>
        <taxon>Egicoccales</taxon>
        <taxon>Egicoccaceae</taxon>
        <taxon>Egicoccus</taxon>
    </lineage>
</organism>
<reference evidence="6" key="2">
    <citation type="submission" date="2020-09" db="EMBL/GenBank/DDBJ databases">
        <authorList>
            <person name="Sun Q."/>
            <person name="Zhou Y."/>
        </authorList>
    </citation>
    <scope>NUCLEOTIDE SEQUENCE</scope>
    <source>
        <strain evidence="6">CGMCC 1.14988</strain>
    </source>
</reference>
<keyword evidence="7" id="KW-1185">Reference proteome</keyword>
<dbReference type="EC" id="2.3.2.6" evidence="4"/>
<dbReference type="OrthoDB" id="9790282at2"/>
<comment type="catalytic activity">
    <reaction evidence="4">
        <text>L-phenylalanyl-tRNA(Phe) + an N-terminal L-alpha-aminoacyl-[protein] = an N-terminal L-phenylalanyl-L-alpha-aminoacyl-[protein] + tRNA(Phe)</text>
        <dbReference type="Rhea" id="RHEA:43632"/>
        <dbReference type="Rhea" id="RHEA-COMP:9668"/>
        <dbReference type="Rhea" id="RHEA-COMP:9699"/>
        <dbReference type="Rhea" id="RHEA-COMP:10636"/>
        <dbReference type="Rhea" id="RHEA-COMP:10637"/>
        <dbReference type="ChEBI" id="CHEBI:78442"/>
        <dbReference type="ChEBI" id="CHEBI:78531"/>
        <dbReference type="ChEBI" id="CHEBI:78597"/>
        <dbReference type="ChEBI" id="CHEBI:83561"/>
        <dbReference type="EC" id="2.3.2.6"/>
    </reaction>
</comment>
<dbReference type="Gene3D" id="3.40.630.70">
    <property type="entry name" value="Leucyl/phenylalanyl-tRNA-protein transferase, C-terminal domain"/>
    <property type="match status" value="1"/>
</dbReference>
<dbReference type="Proteomes" id="UP000650511">
    <property type="component" value="Unassembled WGS sequence"/>
</dbReference>
<dbReference type="InterPro" id="IPR042221">
    <property type="entry name" value="Leu/Phe-tRNA_Trfase_N"/>
</dbReference>
<dbReference type="NCBIfam" id="TIGR00667">
    <property type="entry name" value="aat"/>
    <property type="match status" value="1"/>
</dbReference>
<gene>
    <name evidence="4 6" type="primary">aat</name>
    <name evidence="6" type="ORF">GCM10011354_10650</name>
</gene>
<dbReference type="GO" id="GO:0030163">
    <property type="term" value="P:protein catabolic process"/>
    <property type="evidence" value="ECO:0007669"/>
    <property type="project" value="UniProtKB-UniRule"/>
</dbReference>
<keyword evidence="1 4" id="KW-0963">Cytoplasm</keyword>
<feature type="compositionally biased region" description="Basic and acidic residues" evidence="5">
    <location>
        <begin position="1"/>
        <end position="15"/>
    </location>
</feature>
<evidence type="ECO:0000256" key="5">
    <source>
        <dbReference type="SAM" id="MobiDB-lite"/>
    </source>
</evidence>
<dbReference type="SUPFAM" id="SSF55729">
    <property type="entry name" value="Acyl-CoA N-acyltransferases (Nat)"/>
    <property type="match status" value="1"/>
</dbReference>
<dbReference type="GO" id="GO:0008914">
    <property type="term" value="F:leucyl-tRNA--protein transferase activity"/>
    <property type="evidence" value="ECO:0007669"/>
    <property type="project" value="UniProtKB-UniRule"/>
</dbReference>
<comment type="catalytic activity">
    <reaction evidence="4">
        <text>N-terminal L-arginyl-[protein] + L-leucyl-tRNA(Leu) = N-terminal L-leucyl-L-arginyl-[protein] + tRNA(Leu) + H(+)</text>
        <dbReference type="Rhea" id="RHEA:50416"/>
        <dbReference type="Rhea" id="RHEA-COMP:9613"/>
        <dbReference type="Rhea" id="RHEA-COMP:9622"/>
        <dbReference type="Rhea" id="RHEA-COMP:12672"/>
        <dbReference type="Rhea" id="RHEA-COMP:12673"/>
        <dbReference type="ChEBI" id="CHEBI:15378"/>
        <dbReference type="ChEBI" id="CHEBI:64719"/>
        <dbReference type="ChEBI" id="CHEBI:78442"/>
        <dbReference type="ChEBI" id="CHEBI:78494"/>
        <dbReference type="ChEBI" id="CHEBI:133044"/>
        <dbReference type="EC" id="2.3.2.6"/>
    </reaction>
</comment>
<protein>
    <recommendedName>
        <fullName evidence="4">Leucyl/phenylalanyl-tRNA--protein transferase</fullName>
        <ecNumber evidence="4">2.3.2.6</ecNumber>
    </recommendedName>
    <alternativeName>
        <fullName evidence="4">L/F-transferase</fullName>
    </alternativeName>
    <alternativeName>
        <fullName evidence="4">Leucyltransferase</fullName>
    </alternativeName>
    <alternativeName>
        <fullName evidence="4">Phenyalanyltransferase</fullName>
    </alternativeName>
</protein>
<comment type="similarity">
    <text evidence="4">Belongs to the L/F-transferase family.</text>
</comment>
<keyword evidence="2 4" id="KW-0808">Transferase</keyword>
<dbReference type="PANTHER" id="PTHR30098">
    <property type="entry name" value="LEUCYL/PHENYLALANYL-TRNA--PROTEIN TRANSFERASE"/>
    <property type="match status" value="1"/>
</dbReference>
<evidence type="ECO:0000256" key="1">
    <source>
        <dbReference type="ARBA" id="ARBA00022490"/>
    </source>
</evidence>
<name>A0A8J3ET94_9ACTN</name>
<dbReference type="InterPro" id="IPR004616">
    <property type="entry name" value="Leu/Phe-tRNA_Trfase"/>
</dbReference>
<dbReference type="PANTHER" id="PTHR30098:SF2">
    <property type="entry name" value="LEUCYL_PHENYLALANYL-TRNA--PROTEIN TRANSFERASE"/>
    <property type="match status" value="1"/>
</dbReference>
<evidence type="ECO:0000313" key="7">
    <source>
        <dbReference type="Proteomes" id="UP000650511"/>
    </source>
</evidence>
<keyword evidence="3 4" id="KW-0012">Acyltransferase</keyword>
<proteinExistence type="inferred from homology"/>
<evidence type="ECO:0000256" key="4">
    <source>
        <dbReference type="HAMAP-Rule" id="MF_00688"/>
    </source>
</evidence>
<dbReference type="AlphaFoldDB" id="A0A8J3ET94"/>
<dbReference type="Pfam" id="PF03588">
    <property type="entry name" value="Leu_Phe_trans"/>
    <property type="match status" value="1"/>
</dbReference>
<evidence type="ECO:0000313" key="6">
    <source>
        <dbReference type="EMBL" id="GGI04749.1"/>
    </source>
</evidence>
<feature type="region of interest" description="Disordered" evidence="5">
    <location>
        <begin position="1"/>
        <end position="47"/>
    </location>
</feature>
<dbReference type="InterPro" id="IPR016181">
    <property type="entry name" value="Acyl_CoA_acyltransferase"/>
</dbReference>
<dbReference type="InterPro" id="IPR042203">
    <property type="entry name" value="Leu/Phe-tRNA_Trfase_C"/>
</dbReference>
<accession>A0A8J3ET94</accession>
<dbReference type="EMBL" id="BMHA01000003">
    <property type="protein sequence ID" value="GGI04749.1"/>
    <property type="molecule type" value="Genomic_DNA"/>
</dbReference>
<dbReference type="Gene3D" id="3.30.70.3550">
    <property type="entry name" value="Leucyl/phenylalanyl-tRNA-protein transferase, N-terminal domain"/>
    <property type="match status" value="1"/>
</dbReference>
<comment type="catalytic activity">
    <reaction evidence="4">
        <text>N-terminal L-lysyl-[protein] + L-leucyl-tRNA(Leu) = N-terminal L-leucyl-L-lysyl-[protein] + tRNA(Leu) + H(+)</text>
        <dbReference type="Rhea" id="RHEA:12340"/>
        <dbReference type="Rhea" id="RHEA-COMP:9613"/>
        <dbReference type="Rhea" id="RHEA-COMP:9622"/>
        <dbReference type="Rhea" id="RHEA-COMP:12670"/>
        <dbReference type="Rhea" id="RHEA-COMP:12671"/>
        <dbReference type="ChEBI" id="CHEBI:15378"/>
        <dbReference type="ChEBI" id="CHEBI:65249"/>
        <dbReference type="ChEBI" id="CHEBI:78442"/>
        <dbReference type="ChEBI" id="CHEBI:78494"/>
        <dbReference type="ChEBI" id="CHEBI:133043"/>
        <dbReference type="EC" id="2.3.2.6"/>
    </reaction>
</comment>
<comment type="function">
    <text evidence="4">Functions in the N-end rule pathway of protein degradation where it conjugates Leu, Phe and, less efficiently, Met from aminoacyl-tRNAs to the N-termini of proteins containing an N-terminal arginine or lysine.</text>
</comment>
<evidence type="ECO:0000256" key="3">
    <source>
        <dbReference type="ARBA" id="ARBA00023315"/>
    </source>
</evidence>